<dbReference type="eggNOG" id="COG4496">
    <property type="taxonomic scope" value="Bacteria"/>
</dbReference>
<dbReference type="Gene3D" id="1.10.1270.10">
    <property type="entry name" value="TrpR-like"/>
    <property type="match status" value="1"/>
</dbReference>
<dbReference type="PIRSF" id="PIRSF012508">
    <property type="entry name" value="YerC"/>
    <property type="match status" value="1"/>
</dbReference>
<dbReference type="HOGENOM" id="CLU_147939_1_1_6"/>
<name>E6WU14_PSEUU</name>
<dbReference type="PANTHER" id="PTHR40080:SF1">
    <property type="entry name" value="TRPR-LIKE PROTEIN YERC_YECD"/>
    <property type="match status" value="1"/>
</dbReference>
<keyword evidence="2" id="KW-1185">Reference proteome</keyword>
<dbReference type="InterPro" id="IPR013368">
    <property type="entry name" value="YecD_YerC"/>
</dbReference>
<dbReference type="PANTHER" id="PTHR40080">
    <property type="entry name" value="LMO1763 PROTEIN"/>
    <property type="match status" value="1"/>
</dbReference>
<dbReference type="OrthoDB" id="2621539at2"/>
<dbReference type="InterPro" id="IPR010921">
    <property type="entry name" value="Trp_repressor/repl_initiator"/>
</dbReference>
<sequence>MKPRPTPASARPSDQALQVLADAIASLQTGEEVAAFLRDLCTPAELEAMVDRWAVVPLLLRGVPYREIYELTGVSVTTIGRVARTLERGAGGYALALGRSATSSAETTP</sequence>
<dbReference type="KEGG" id="psu:Psesu_1821"/>
<accession>E6WU14</accession>
<proteinExistence type="predicted"/>
<dbReference type="GO" id="GO:0043565">
    <property type="term" value="F:sequence-specific DNA binding"/>
    <property type="evidence" value="ECO:0007669"/>
    <property type="project" value="InterPro"/>
</dbReference>
<dbReference type="InterPro" id="IPR038116">
    <property type="entry name" value="TrpR-like_sf"/>
</dbReference>
<evidence type="ECO:0000313" key="2">
    <source>
        <dbReference type="Proteomes" id="UP000008632"/>
    </source>
</evidence>
<dbReference type="Pfam" id="PF01371">
    <property type="entry name" value="Trp_repressor"/>
    <property type="match status" value="1"/>
</dbReference>
<dbReference type="SUPFAM" id="SSF48295">
    <property type="entry name" value="TrpR-like"/>
    <property type="match status" value="1"/>
</dbReference>
<dbReference type="RefSeq" id="WP_013535491.1">
    <property type="nucleotide sequence ID" value="NC_014924.1"/>
</dbReference>
<reference evidence="1 2" key="1">
    <citation type="submission" date="2011-01" db="EMBL/GenBank/DDBJ databases">
        <title>Complete sequence of Pseudoxanthomonas suwonensis 11-1.</title>
        <authorList>
            <consortium name="US DOE Joint Genome Institute"/>
            <person name="Lucas S."/>
            <person name="Copeland A."/>
            <person name="Lapidus A."/>
            <person name="Cheng J.-F."/>
            <person name="Goodwin L."/>
            <person name="Pitluck S."/>
            <person name="Teshima H."/>
            <person name="Detter J.C."/>
            <person name="Han C."/>
            <person name="Tapia R."/>
            <person name="Land M."/>
            <person name="Hauser L."/>
            <person name="Kyrpides N."/>
            <person name="Ivanova N."/>
            <person name="Ovchinnikova G."/>
            <person name="Siebers A.K."/>
            <person name="Allgaier M."/>
            <person name="Thelen M.P."/>
            <person name="Hugenholtz P."/>
            <person name="Gladden J."/>
            <person name="Woyke T."/>
        </authorList>
    </citation>
    <scope>NUCLEOTIDE SEQUENCE [LARGE SCALE GENOMIC DNA]</scope>
    <source>
        <strain evidence="2">11-1</strain>
    </source>
</reference>
<protein>
    <submittedName>
        <fullName evidence="1">TrpR like protein, YerC/YecD</fullName>
    </submittedName>
</protein>
<dbReference type="AlphaFoldDB" id="E6WU14"/>
<evidence type="ECO:0000313" key="1">
    <source>
        <dbReference type="EMBL" id="ADV27663.1"/>
    </source>
</evidence>
<dbReference type="EMBL" id="CP002446">
    <property type="protein sequence ID" value="ADV27663.1"/>
    <property type="molecule type" value="Genomic_DNA"/>
</dbReference>
<dbReference type="GO" id="GO:0003700">
    <property type="term" value="F:DNA-binding transcription factor activity"/>
    <property type="evidence" value="ECO:0007669"/>
    <property type="project" value="InterPro"/>
</dbReference>
<dbReference type="Proteomes" id="UP000008632">
    <property type="component" value="Chromosome"/>
</dbReference>
<gene>
    <name evidence="1" type="ordered locus">Psesu_1821</name>
</gene>
<dbReference type="NCBIfam" id="TIGR02531">
    <property type="entry name" value="yecD_yerC"/>
    <property type="match status" value="1"/>
</dbReference>
<dbReference type="InterPro" id="IPR000831">
    <property type="entry name" value="Trp_repress"/>
</dbReference>
<organism evidence="1 2">
    <name type="scientific">Pseudoxanthomonas suwonensis (strain 11-1)</name>
    <dbReference type="NCBI Taxonomy" id="743721"/>
    <lineage>
        <taxon>Bacteria</taxon>
        <taxon>Pseudomonadati</taxon>
        <taxon>Pseudomonadota</taxon>
        <taxon>Gammaproteobacteria</taxon>
        <taxon>Lysobacterales</taxon>
        <taxon>Lysobacteraceae</taxon>
        <taxon>Pseudoxanthomonas</taxon>
    </lineage>
</organism>
<dbReference type="STRING" id="743721.Psesu_1821"/>